<protein>
    <recommendedName>
        <fullName evidence="3">P-loop containing nucleoside triphosphate hydrolase protein</fullName>
    </recommendedName>
</protein>
<accession>A0A9W8B3Q6</accession>
<dbReference type="OrthoDB" id="347435at2759"/>
<dbReference type="PANTHER" id="PTHR10285">
    <property type="entry name" value="URIDINE KINASE"/>
    <property type="match status" value="1"/>
</dbReference>
<proteinExistence type="predicted"/>
<evidence type="ECO:0008006" key="3">
    <source>
        <dbReference type="Google" id="ProtNLM"/>
    </source>
</evidence>
<gene>
    <name evidence="1" type="ORF">H4R34_005029</name>
</gene>
<organism evidence="1 2">
    <name type="scientific">Dimargaris verticillata</name>
    <dbReference type="NCBI Taxonomy" id="2761393"/>
    <lineage>
        <taxon>Eukaryota</taxon>
        <taxon>Fungi</taxon>
        <taxon>Fungi incertae sedis</taxon>
        <taxon>Zoopagomycota</taxon>
        <taxon>Kickxellomycotina</taxon>
        <taxon>Dimargaritomycetes</taxon>
        <taxon>Dimargaritales</taxon>
        <taxon>Dimargaritaceae</taxon>
        <taxon>Dimargaris</taxon>
    </lineage>
</organism>
<dbReference type="AlphaFoldDB" id="A0A9W8B3Q6"/>
<feature type="non-terminal residue" evidence="1">
    <location>
        <position position="262"/>
    </location>
</feature>
<dbReference type="Proteomes" id="UP001151582">
    <property type="component" value="Unassembled WGS sequence"/>
</dbReference>
<keyword evidence="2" id="KW-1185">Reference proteome</keyword>
<reference evidence="1" key="1">
    <citation type="submission" date="2022-07" db="EMBL/GenBank/DDBJ databases">
        <title>Phylogenomic reconstructions and comparative analyses of Kickxellomycotina fungi.</title>
        <authorList>
            <person name="Reynolds N.K."/>
            <person name="Stajich J.E."/>
            <person name="Barry K."/>
            <person name="Grigoriev I.V."/>
            <person name="Crous P."/>
            <person name="Smith M.E."/>
        </authorList>
    </citation>
    <scope>NUCLEOTIDE SEQUENCE</scope>
    <source>
        <strain evidence="1">RSA 567</strain>
    </source>
</reference>
<dbReference type="Gene3D" id="3.40.50.300">
    <property type="entry name" value="P-loop containing nucleotide triphosphate hydrolases"/>
    <property type="match status" value="1"/>
</dbReference>
<evidence type="ECO:0000313" key="2">
    <source>
        <dbReference type="Proteomes" id="UP001151582"/>
    </source>
</evidence>
<evidence type="ECO:0000313" key="1">
    <source>
        <dbReference type="EMBL" id="KAJ1973571.1"/>
    </source>
</evidence>
<dbReference type="SUPFAM" id="SSF52540">
    <property type="entry name" value="P-loop containing nucleoside triphosphate hydrolases"/>
    <property type="match status" value="1"/>
</dbReference>
<name>A0A9W8B3Q6_9FUNG</name>
<sequence length="262" mass="29275">MALDKTQLAADFIRNQCLAWQQCWQASVSETAKNDVSPPPLLIAVQGLQGGGKTTLCRRLCERLQAPPYQLNAVTVSLDDFYLTHDELQRRVQQQQSQDGYVNPLLQLRGNPGTHDLALGTRVLTLLSTINASGHGGPASEPPRTVAIPRYDKSLRQGRGDRLPPERWAVVTAPVHVVLFEGWMVGFQPVPIDILTKLYASPDMSHIPSLLLSSLSSLEQQKHQRRRLAQVASTYRLEDLAAINRHLDDLAKAWYPFFHAFI</sequence>
<dbReference type="EMBL" id="JANBQB010000797">
    <property type="protein sequence ID" value="KAJ1973571.1"/>
    <property type="molecule type" value="Genomic_DNA"/>
</dbReference>
<comment type="caution">
    <text evidence="1">The sequence shown here is derived from an EMBL/GenBank/DDBJ whole genome shotgun (WGS) entry which is preliminary data.</text>
</comment>
<dbReference type="InterPro" id="IPR027417">
    <property type="entry name" value="P-loop_NTPase"/>
</dbReference>